<accession>X1HP73</accession>
<dbReference type="SUPFAM" id="SSF55261">
    <property type="entry name" value="GAD domain-like"/>
    <property type="match status" value="1"/>
</dbReference>
<organism evidence="6">
    <name type="scientific">marine sediment metagenome</name>
    <dbReference type="NCBI Taxonomy" id="412755"/>
    <lineage>
        <taxon>unclassified sequences</taxon>
        <taxon>metagenomes</taxon>
        <taxon>ecological metagenomes</taxon>
    </lineage>
</organism>
<sequence length="175" mass="19505">SGTARSLIKKLNEIINFITILDDENKKKGHVLTKNGMNFLKRIKQKIPLIEGGDPSELEDIIIKSEGYNPCFCLVRNESNKITNGIEQRDAAIKIGGVGATCLIFNGRDLIFPSQIISENEKDQMRVANTTFNYIVNLFDKKNSQLEENDVVIIGLDENPEKARLAALNAALTML</sequence>
<reference evidence="6" key="1">
    <citation type="journal article" date="2014" name="Front. Microbiol.">
        <title>High frequency of phylogenetically diverse reductive dehalogenase-homologous genes in deep subseafloor sedimentary metagenomes.</title>
        <authorList>
            <person name="Kawai M."/>
            <person name="Futagami T."/>
            <person name="Toyoda A."/>
            <person name="Takaki Y."/>
            <person name="Nishi S."/>
            <person name="Hori S."/>
            <person name="Arai W."/>
            <person name="Tsubouchi T."/>
            <person name="Morono Y."/>
            <person name="Uchiyama I."/>
            <person name="Ito T."/>
            <person name="Fujiyama A."/>
            <person name="Inagaki F."/>
            <person name="Takami H."/>
        </authorList>
    </citation>
    <scope>NUCLEOTIDE SEQUENCE</scope>
    <source>
        <strain evidence="6">Expedition CK06-06</strain>
    </source>
</reference>
<evidence type="ECO:0000256" key="1">
    <source>
        <dbReference type="ARBA" id="ARBA00022598"/>
    </source>
</evidence>
<name>X1HP73_9ZZZZ</name>
<protein>
    <recommendedName>
        <fullName evidence="5">DUF4443 domain-containing protein</fullName>
    </recommendedName>
</protein>
<evidence type="ECO:0000256" key="3">
    <source>
        <dbReference type="ARBA" id="ARBA00022840"/>
    </source>
</evidence>
<keyword evidence="1" id="KW-0436">Ligase</keyword>
<keyword evidence="3" id="KW-0067">ATP-binding</keyword>
<evidence type="ECO:0000259" key="5">
    <source>
        <dbReference type="Pfam" id="PF14544"/>
    </source>
</evidence>
<keyword evidence="4" id="KW-0648">Protein biosynthesis</keyword>
<feature type="domain" description="DUF4443" evidence="5">
    <location>
        <begin position="72"/>
        <end position="174"/>
    </location>
</feature>
<comment type="caution">
    <text evidence="6">The sequence shown here is derived from an EMBL/GenBank/DDBJ whole genome shotgun (WGS) entry which is preliminary data.</text>
</comment>
<dbReference type="GO" id="GO:0005737">
    <property type="term" value="C:cytoplasm"/>
    <property type="evidence" value="ECO:0007669"/>
    <property type="project" value="InterPro"/>
</dbReference>
<keyword evidence="2" id="KW-0547">Nucleotide-binding</keyword>
<dbReference type="InterPro" id="IPR029349">
    <property type="entry name" value="DUF4443"/>
</dbReference>
<dbReference type="Pfam" id="PF14544">
    <property type="entry name" value="DUF4443"/>
    <property type="match status" value="1"/>
</dbReference>
<gene>
    <name evidence="6" type="ORF">S03H2_28723</name>
</gene>
<evidence type="ECO:0000256" key="4">
    <source>
        <dbReference type="ARBA" id="ARBA00022917"/>
    </source>
</evidence>
<evidence type="ECO:0000313" key="6">
    <source>
        <dbReference type="EMBL" id="GAH58855.1"/>
    </source>
</evidence>
<feature type="non-terminal residue" evidence="6">
    <location>
        <position position="1"/>
    </location>
</feature>
<proteinExistence type="predicted"/>
<dbReference type="InterPro" id="IPR004115">
    <property type="entry name" value="GAD-like_sf"/>
</dbReference>
<evidence type="ECO:0000256" key="2">
    <source>
        <dbReference type="ARBA" id="ARBA00022741"/>
    </source>
</evidence>
<dbReference type="GO" id="GO:0005524">
    <property type="term" value="F:ATP binding"/>
    <property type="evidence" value="ECO:0007669"/>
    <property type="project" value="UniProtKB-KW"/>
</dbReference>
<dbReference type="GO" id="GO:0006412">
    <property type="term" value="P:translation"/>
    <property type="evidence" value="ECO:0007669"/>
    <property type="project" value="UniProtKB-KW"/>
</dbReference>
<dbReference type="Gene3D" id="3.30.1360.30">
    <property type="entry name" value="GAD-like domain"/>
    <property type="match status" value="1"/>
</dbReference>
<dbReference type="AlphaFoldDB" id="X1HP73"/>
<dbReference type="GO" id="GO:0004812">
    <property type="term" value="F:aminoacyl-tRNA ligase activity"/>
    <property type="evidence" value="ECO:0007669"/>
    <property type="project" value="InterPro"/>
</dbReference>
<dbReference type="EMBL" id="BARU01017310">
    <property type="protein sequence ID" value="GAH58855.1"/>
    <property type="molecule type" value="Genomic_DNA"/>
</dbReference>